<name>A0YC59_9GAMM</name>
<feature type="signal peptide" evidence="7">
    <location>
        <begin position="1"/>
        <end position="17"/>
    </location>
</feature>
<evidence type="ECO:0000256" key="4">
    <source>
        <dbReference type="ARBA" id="ARBA00022729"/>
    </source>
</evidence>
<sequence length="158" mass="18159">MRLLALLLLLFSPALMAVVETYHFDDDEKRDRYQTFVEELRCPKCQNQNLAGSNSPIAKDLRRELHRLLEEGRDDEQVVEYMVSRYGEFVLYRPRFNPETAVLWLAPMIFLALGLALVAMVFRRQKKPAGAATETLNDNEKKALNDILKDQDVGDTNG</sequence>
<evidence type="ECO:0000256" key="5">
    <source>
        <dbReference type="ARBA" id="ARBA00022748"/>
    </source>
</evidence>
<keyword evidence="7" id="KW-0472">Membrane</keyword>
<feature type="transmembrane region" description="Helical" evidence="7">
    <location>
        <begin position="101"/>
        <end position="122"/>
    </location>
</feature>
<dbReference type="GO" id="GO:0005886">
    <property type="term" value="C:plasma membrane"/>
    <property type="evidence" value="ECO:0007669"/>
    <property type="project" value="TreeGrafter"/>
</dbReference>
<organism evidence="9 10">
    <name type="scientific">marine gamma proteobacterium HTCC2143</name>
    <dbReference type="NCBI Taxonomy" id="247633"/>
    <lineage>
        <taxon>Bacteria</taxon>
        <taxon>Pseudomonadati</taxon>
        <taxon>Pseudomonadota</taxon>
        <taxon>Gammaproteobacteria</taxon>
        <taxon>Cellvibrionales</taxon>
        <taxon>Spongiibacteraceae</taxon>
        <taxon>BD1-7 clade</taxon>
    </lineage>
</organism>
<keyword evidence="5" id="KW-0201">Cytochrome c-type biogenesis</keyword>
<dbReference type="eggNOG" id="COG3088">
    <property type="taxonomic scope" value="Bacteria"/>
</dbReference>
<proteinExistence type="inferred from homology"/>
<keyword evidence="3 7" id="KW-0479">Metal-binding</keyword>
<dbReference type="GO" id="GO:0046872">
    <property type="term" value="F:metal ion binding"/>
    <property type="evidence" value="ECO:0007669"/>
    <property type="project" value="UniProtKB-KW"/>
</dbReference>
<evidence type="ECO:0000259" key="8">
    <source>
        <dbReference type="Pfam" id="PF03918"/>
    </source>
</evidence>
<dbReference type="PANTHER" id="PTHR47870">
    <property type="entry name" value="CYTOCHROME C-TYPE BIOGENESIS PROTEIN CCMH"/>
    <property type="match status" value="1"/>
</dbReference>
<dbReference type="PANTHER" id="PTHR47870:SF1">
    <property type="entry name" value="CYTOCHROME C-TYPE BIOGENESIS PROTEIN CCMH"/>
    <property type="match status" value="1"/>
</dbReference>
<evidence type="ECO:0000256" key="2">
    <source>
        <dbReference type="ARBA" id="ARBA00022617"/>
    </source>
</evidence>
<dbReference type="Gene3D" id="1.10.8.640">
    <property type="entry name" value="Cytochrome C biogenesis protein"/>
    <property type="match status" value="1"/>
</dbReference>
<feature type="domain" description="CcmH/CycL/Ccl2/NrfF N-terminal" evidence="8">
    <location>
        <begin position="6"/>
        <end position="148"/>
    </location>
</feature>
<keyword evidence="7" id="KW-1133">Transmembrane helix</keyword>
<dbReference type="EMBL" id="AAVT01000003">
    <property type="protein sequence ID" value="EAW31378.1"/>
    <property type="molecule type" value="Genomic_DNA"/>
</dbReference>
<evidence type="ECO:0000256" key="7">
    <source>
        <dbReference type="RuleBase" id="RU364112"/>
    </source>
</evidence>
<keyword evidence="2 7" id="KW-0349">Heme</keyword>
<dbReference type="InterPro" id="IPR038297">
    <property type="entry name" value="CcmH/CycL/NrfF/Ccl2_sf"/>
</dbReference>
<evidence type="ECO:0000256" key="6">
    <source>
        <dbReference type="ARBA" id="ARBA00023004"/>
    </source>
</evidence>
<evidence type="ECO:0000313" key="9">
    <source>
        <dbReference type="EMBL" id="EAW31378.1"/>
    </source>
</evidence>
<dbReference type="FunFam" id="1.10.8.640:FF:000001">
    <property type="entry name" value="Cytochrome c-type biogenesis protein"/>
    <property type="match status" value="1"/>
</dbReference>
<dbReference type="STRING" id="247633.GP2143_07509"/>
<protein>
    <recommendedName>
        <fullName evidence="7">Cytochrome c-type biogenesis protein</fullName>
    </recommendedName>
</protein>
<accession>A0YC59</accession>
<evidence type="ECO:0000256" key="3">
    <source>
        <dbReference type="ARBA" id="ARBA00022723"/>
    </source>
</evidence>
<reference evidence="9 10" key="1">
    <citation type="journal article" date="2010" name="J. Bacteriol.">
        <title>Genome sequence of the oligotrophic marine Gammaproteobacterium HTCC2143, isolated from the Oregon Coast.</title>
        <authorList>
            <person name="Oh H.M."/>
            <person name="Kang I."/>
            <person name="Ferriera S."/>
            <person name="Giovannoni S.J."/>
            <person name="Cho J.C."/>
        </authorList>
    </citation>
    <scope>NUCLEOTIDE SEQUENCE [LARGE SCALE GENOMIC DNA]</scope>
    <source>
        <strain evidence="9 10">HTCC2143</strain>
    </source>
</reference>
<comment type="similarity">
    <text evidence="1 7">Belongs to the CcmH/CycL/Ccl2/NrfF family.</text>
</comment>
<dbReference type="InterPro" id="IPR005616">
    <property type="entry name" value="CcmH/CycL/Ccl2/NrfF_N"/>
</dbReference>
<dbReference type="Pfam" id="PF03918">
    <property type="entry name" value="CcmH"/>
    <property type="match status" value="1"/>
</dbReference>
<comment type="caution">
    <text evidence="9">The sequence shown here is derived from an EMBL/GenBank/DDBJ whole genome shotgun (WGS) entry which is preliminary data.</text>
</comment>
<gene>
    <name evidence="9" type="ORF">GP2143_07509</name>
</gene>
<feature type="chain" id="PRO_5011018687" description="Cytochrome c-type biogenesis protein" evidence="7">
    <location>
        <begin position="18"/>
        <end position="158"/>
    </location>
</feature>
<dbReference type="InterPro" id="IPR051263">
    <property type="entry name" value="C-type_cytochrome_biogenesis"/>
</dbReference>
<evidence type="ECO:0000313" key="10">
    <source>
        <dbReference type="Proteomes" id="UP000004931"/>
    </source>
</evidence>
<keyword evidence="10" id="KW-1185">Reference proteome</keyword>
<dbReference type="AlphaFoldDB" id="A0YC59"/>
<evidence type="ECO:0000256" key="1">
    <source>
        <dbReference type="ARBA" id="ARBA00010342"/>
    </source>
</evidence>
<keyword evidence="4 7" id="KW-0732">Signal</keyword>
<keyword evidence="6 7" id="KW-0408">Iron</keyword>
<keyword evidence="7" id="KW-0812">Transmembrane</keyword>
<dbReference type="Proteomes" id="UP000004931">
    <property type="component" value="Unassembled WGS sequence"/>
</dbReference>
<dbReference type="OrthoDB" id="9804975at2"/>
<comment type="function">
    <text evidence="7">Possible subunit of a heme lyase.</text>
</comment>
<dbReference type="CDD" id="cd16378">
    <property type="entry name" value="CcmH_N"/>
    <property type="match status" value="1"/>
</dbReference>
<dbReference type="GO" id="GO:0017004">
    <property type="term" value="P:cytochrome complex assembly"/>
    <property type="evidence" value="ECO:0007669"/>
    <property type="project" value="UniProtKB-KW"/>
</dbReference>